<dbReference type="PANTHER" id="PTHR10953">
    <property type="entry name" value="UBIQUITIN-ACTIVATING ENZYME E1"/>
    <property type="match status" value="1"/>
</dbReference>
<dbReference type="SUPFAM" id="SSF69572">
    <property type="entry name" value="Activating enzymes of the ubiquitin-like proteins"/>
    <property type="match status" value="1"/>
</dbReference>
<keyword evidence="8" id="KW-0472">Membrane</keyword>
<gene>
    <name evidence="13" type="ORF">CLV43_1011143</name>
</gene>
<reference evidence="13 14" key="1">
    <citation type="submission" date="2018-03" db="EMBL/GenBank/DDBJ databases">
        <title>Genomic Encyclopedia of Archaeal and Bacterial Type Strains, Phase II (KMG-II): from individual species to whole genera.</title>
        <authorList>
            <person name="Goeker M."/>
        </authorList>
    </citation>
    <scope>NUCLEOTIDE SEQUENCE [LARGE SCALE GENOMIC DNA]</scope>
    <source>
        <strain evidence="13 14">DSM 44720</strain>
    </source>
</reference>
<feature type="domain" description="Rhodanese" evidence="12">
    <location>
        <begin position="298"/>
        <end position="388"/>
    </location>
</feature>
<keyword evidence="6" id="KW-0067">ATP-binding</keyword>
<dbReference type="CDD" id="cd00757">
    <property type="entry name" value="ThiF_MoeB_HesA_family"/>
    <property type="match status" value="1"/>
</dbReference>
<name>A0A2T0TMB4_9PSEU</name>
<dbReference type="Proteomes" id="UP000239494">
    <property type="component" value="Unassembled WGS sequence"/>
</dbReference>
<keyword evidence="7" id="KW-1133">Transmembrane helix</keyword>
<evidence type="ECO:0000256" key="11">
    <source>
        <dbReference type="ARBA" id="ARBA00067503"/>
    </source>
</evidence>
<dbReference type="SMART" id="SM00450">
    <property type="entry name" value="RHOD"/>
    <property type="match status" value="1"/>
</dbReference>
<dbReference type="GO" id="GO:0016020">
    <property type="term" value="C:membrane"/>
    <property type="evidence" value="ECO:0007669"/>
    <property type="project" value="UniProtKB-SubCell"/>
</dbReference>
<dbReference type="CDD" id="cd00158">
    <property type="entry name" value="RHOD"/>
    <property type="match status" value="1"/>
</dbReference>
<dbReference type="InterPro" id="IPR000594">
    <property type="entry name" value="ThiF_NAD_FAD-bd"/>
</dbReference>
<evidence type="ECO:0000256" key="5">
    <source>
        <dbReference type="ARBA" id="ARBA00022741"/>
    </source>
</evidence>
<evidence type="ECO:0000256" key="4">
    <source>
        <dbReference type="ARBA" id="ARBA00022695"/>
    </source>
</evidence>
<evidence type="ECO:0000256" key="2">
    <source>
        <dbReference type="ARBA" id="ARBA00022679"/>
    </source>
</evidence>
<evidence type="ECO:0000259" key="12">
    <source>
        <dbReference type="PROSITE" id="PS50206"/>
    </source>
</evidence>
<dbReference type="GO" id="GO:0008146">
    <property type="term" value="F:sulfotransferase activity"/>
    <property type="evidence" value="ECO:0007669"/>
    <property type="project" value="TreeGrafter"/>
</dbReference>
<dbReference type="NCBIfam" id="NF005902">
    <property type="entry name" value="PRK07878.1"/>
    <property type="match status" value="1"/>
</dbReference>
<dbReference type="OrthoDB" id="9804286at2"/>
<dbReference type="NCBIfam" id="NF004281">
    <property type="entry name" value="PRK05690.1"/>
    <property type="match status" value="1"/>
</dbReference>
<evidence type="ECO:0000313" key="13">
    <source>
        <dbReference type="EMBL" id="PRY46862.1"/>
    </source>
</evidence>
<dbReference type="PANTHER" id="PTHR10953:SF102">
    <property type="entry name" value="ADENYLYLTRANSFERASE AND SULFURTRANSFERASE MOCS3"/>
    <property type="match status" value="1"/>
</dbReference>
<dbReference type="GO" id="GO:0005829">
    <property type="term" value="C:cytosol"/>
    <property type="evidence" value="ECO:0007669"/>
    <property type="project" value="TreeGrafter"/>
</dbReference>
<keyword evidence="14" id="KW-1185">Reference proteome</keyword>
<proteinExistence type="inferred from homology"/>
<keyword evidence="3" id="KW-0812">Transmembrane</keyword>
<dbReference type="FunFam" id="3.40.250.10:FF:000025">
    <property type="entry name" value="Molybdopterin biosynthesis MoeZ"/>
    <property type="match status" value="1"/>
</dbReference>
<evidence type="ECO:0000313" key="14">
    <source>
        <dbReference type="Proteomes" id="UP000239494"/>
    </source>
</evidence>
<dbReference type="Pfam" id="PF00899">
    <property type="entry name" value="ThiF"/>
    <property type="match status" value="1"/>
</dbReference>
<accession>A0A2T0TMB4</accession>
<sequence>MALPPLVEPAAELTKEEVARYSRHLIIPDVGVDGQKRLKNAKVLVVGAGGLGSPALLYLAAAGVGTLGVVDFDTVDESNLQRQVIHGQSDVGKPKAESARDSIAEINPFVKVNLHQVHLNSENALDIFRDYDLILDGTDNFATRYLVNDAAVLLGKPYVWGSIFRFEGQVSVFWDDAPGGQGLNYRDLYPEPPPPGMVPSCAEGGVLGVLCASIGSIMVTEAIKLLTGIGDPLLGRLMVYDALDMTYRTIKIRKDPESPKITELIDYDAFCGVVSTDAQEAAAGNTITPLELRHKQEAGDDFLLVDVREPHEYEIVRIPGSVLIPKDRILSGEAFAELPQDKQIVLHCKSGARSAEALAALHKAGFSDAVHVGGGVLAWAREVDPSLPTY</sequence>
<evidence type="ECO:0000256" key="3">
    <source>
        <dbReference type="ARBA" id="ARBA00022692"/>
    </source>
</evidence>
<dbReference type="AlphaFoldDB" id="A0A2T0TMB4"/>
<comment type="similarity">
    <text evidence="10">In the N-terminal section; belongs to the HesA/MoeB/ThiF family.</text>
</comment>
<dbReference type="EMBL" id="PVTF01000001">
    <property type="protein sequence ID" value="PRY46862.1"/>
    <property type="molecule type" value="Genomic_DNA"/>
</dbReference>
<keyword evidence="2 13" id="KW-0808">Transferase</keyword>
<organism evidence="13 14">
    <name type="scientific">Umezawaea tangerina</name>
    <dbReference type="NCBI Taxonomy" id="84725"/>
    <lineage>
        <taxon>Bacteria</taxon>
        <taxon>Bacillati</taxon>
        <taxon>Actinomycetota</taxon>
        <taxon>Actinomycetes</taxon>
        <taxon>Pseudonocardiales</taxon>
        <taxon>Pseudonocardiaceae</taxon>
        <taxon>Umezawaea</taxon>
    </lineage>
</organism>
<dbReference type="Gene3D" id="3.40.250.10">
    <property type="entry name" value="Rhodanese-like domain"/>
    <property type="match status" value="1"/>
</dbReference>
<evidence type="ECO:0000256" key="9">
    <source>
        <dbReference type="ARBA" id="ARBA00023268"/>
    </source>
</evidence>
<dbReference type="GO" id="GO:0005524">
    <property type="term" value="F:ATP binding"/>
    <property type="evidence" value="ECO:0007669"/>
    <property type="project" value="UniProtKB-KW"/>
</dbReference>
<evidence type="ECO:0000256" key="10">
    <source>
        <dbReference type="ARBA" id="ARBA00060757"/>
    </source>
</evidence>
<evidence type="ECO:0000256" key="6">
    <source>
        <dbReference type="ARBA" id="ARBA00022840"/>
    </source>
</evidence>
<comment type="caution">
    <text evidence="13">The sequence shown here is derived from an EMBL/GenBank/DDBJ whole genome shotgun (WGS) entry which is preliminary data.</text>
</comment>
<comment type="subcellular location">
    <subcellularLocation>
        <location evidence="1">Membrane</location>
        <topology evidence="1">Single-pass membrane protein</topology>
    </subcellularLocation>
</comment>
<dbReference type="Pfam" id="PF00581">
    <property type="entry name" value="Rhodanese"/>
    <property type="match status" value="1"/>
</dbReference>
<dbReference type="InterPro" id="IPR035985">
    <property type="entry name" value="Ubiquitin-activating_enz"/>
</dbReference>
<evidence type="ECO:0000256" key="1">
    <source>
        <dbReference type="ARBA" id="ARBA00004167"/>
    </source>
</evidence>
<dbReference type="InterPro" id="IPR001763">
    <property type="entry name" value="Rhodanese-like_dom"/>
</dbReference>
<keyword evidence="5" id="KW-0547">Nucleotide-binding</keyword>
<dbReference type="GO" id="GO:0016779">
    <property type="term" value="F:nucleotidyltransferase activity"/>
    <property type="evidence" value="ECO:0007669"/>
    <property type="project" value="UniProtKB-KW"/>
</dbReference>
<dbReference type="InterPro" id="IPR045886">
    <property type="entry name" value="ThiF/MoeB/HesA"/>
</dbReference>
<keyword evidence="9" id="KW-0511">Multifunctional enzyme</keyword>
<dbReference type="RefSeq" id="WP_106185802.1">
    <property type="nucleotide sequence ID" value="NZ_PVTF01000001.1"/>
</dbReference>
<evidence type="ECO:0000256" key="8">
    <source>
        <dbReference type="ARBA" id="ARBA00023136"/>
    </source>
</evidence>
<dbReference type="GO" id="GO:0004792">
    <property type="term" value="F:thiosulfate-cyanide sulfurtransferase activity"/>
    <property type="evidence" value="ECO:0007669"/>
    <property type="project" value="TreeGrafter"/>
</dbReference>
<dbReference type="Gene3D" id="3.40.50.720">
    <property type="entry name" value="NAD(P)-binding Rossmann-like Domain"/>
    <property type="match status" value="1"/>
</dbReference>
<dbReference type="GO" id="GO:0008641">
    <property type="term" value="F:ubiquitin-like modifier activating enzyme activity"/>
    <property type="evidence" value="ECO:0007669"/>
    <property type="project" value="InterPro"/>
</dbReference>
<dbReference type="InterPro" id="IPR036873">
    <property type="entry name" value="Rhodanese-like_dom_sf"/>
</dbReference>
<dbReference type="FunFam" id="3.40.50.720:FF:000033">
    <property type="entry name" value="Adenylyltransferase and sulfurtransferase MOCS3"/>
    <property type="match status" value="1"/>
</dbReference>
<keyword evidence="4 13" id="KW-0548">Nucleotidyltransferase</keyword>
<protein>
    <recommendedName>
        <fullName evidence="11">Probable adenylyltransferase/sulfurtransferase MoeZ</fullName>
    </recommendedName>
</protein>
<dbReference type="PROSITE" id="PS50206">
    <property type="entry name" value="RHODANESE_3"/>
    <property type="match status" value="1"/>
</dbReference>
<evidence type="ECO:0000256" key="7">
    <source>
        <dbReference type="ARBA" id="ARBA00022989"/>
    </source>
</evidence>